<evidence type="ECO:0000313" key="4">
    <source>
        <dbReference type="Proteomes" id="UP000184171"/>
    </source>
</evidence>
<proteinExistence type="predicted"/>
<dbReference type="Pfam" id="PF13343">
    <property type="entry name" value="SBP_bac_6"/>
    <property type="match status" value="1"/>
</dbReference>
<keyword evidence="4" id="KW-1185">Reference proteome</keyword>
<dbReference type="EMBL" id="FQZT01000007">
    <property type="protein sequence ID" value="SHJ38924.1"/>
    <property type="molecule type" value="Genomic_DNA"/>
</dbReference>
<dbReference type="AlphaFoldDB" id="A0A1M6IX21"/>
<accession>A0A1M6IX21</accession>
<dbReference type="Gene3D" id="3.40.190.10">
    <property type="entry name" value="Periplasmic binding protein-like II"/>
    <property type="match status" value="2"/>
</dbReference>
<dbReference type="RefSeq" id="WP_072908849.1">
    <property type="nucleotide sequence ID" value="NZ_FQZT01000007.1"/>
</dbReference>
<dbReference type="SUPFAM" id="SSF53850">
    <property type="entry name" value="Periplasmic binding protein-like II"/>
    <property type="match status" value="1"/>
</dbReference>
<reference evidence="3 4" key="1">
    <citation type="submission" date="2016-11" db="EMBL/GenBank/DDBJ databases">
        <authorList>
            <person name="Jaros S."/>
            <person name="Januszkiewicz K."/>
            <person name="Wedrychowicz H."/>
        </authorList>
    </citation>
    <scope>NUCLEOTIDE SEQUENCE [LARGE SCALE GENOMIC DNA]</scope>
    <source>
        <strain evidence="3 4">DSM 5091</strain>
    </source>
</reference>
<dbReference type="OrthoDB" id="9766989at2"/>
<evidence type="ECO:0000313" key="3">
    <source>
        <dbReference type="EMBL" id="SHJ38924.1"/>
    </source>
</evidence>
<name>A0A1M6IX21_MALRU</name>
<dbReference type="STRING" id="1122189.SAMN02745165_02275"/>
<keyword evidence="1 2" id="KW-0732">Signal</keyword>
<feature type="chain" id="PRO_5012183883" evidence="2">
    <location>
        <begin position="24"/>
        <end position="325"/>
    </location>
</feature>
<gene>
    <name evidence="3" type="ORF">SAMN02745165_02275</name>
</gene>
<dbReference type="Proteomes" id="UP000184171">
    <property type="component" value="Unassembled WGS sequence"/>
</dbReference>
<dbReference type="PANTHER" id="PTHR30006">
    <property type="entry name" value="THIAMINE-BINDING PERIPLASMIC PROTEIN-RELATED"/>
    <property type="match status" value="1"/>
</dbReference>
<sequence>MKKLVVLLLGLVLLPGLCATVMAAEKVNLYANITAIEPIMADFNAGQSSEEGIYTRISTSKYLATVLTEFSAGKLRADVLQGPLPILQMLKEKGVLAPYKSSSASGYPSWATEDDTIVQFGIEYVAPIYNKELVKAEDVPTSYMDLTDPKWYDKIVMPDPASHATTISWLIGLKEAKVFGDDDGWMKFIKGLAANRPMFVKSFGPSPAPIESGEKLLGISMPKYIITKAPAPLAWARVDTLFGTTRAMALAAKAPNPAGGKVFIDYWLSKKAMQLLADKVGEYVLTPGVYPPIEGVDKVKVLPIRQLSDEEIRHWGDEFQKIFYQ</sequence>
<evidence type="ECO:0000256" key="2">
    <source>
        <dbReference type="SAM" id="SignalP"/>
    </source>
</evidence>
<organism evidence="3 4">
    <name type="scientific">Malonomonas rubra DSM 5091</name>
    <dbReference type="NCBI Taxonomy" id="1122189"/>
    <lineage>
        <taxon>Bacteria</taxon>
        <taxon>Pseudomonadati</taxon>
        <taxon>Thermodesulfobacteriota</taxon>
        <taxon>Desulfuromonadia</taxon>
        <taxon>Desulfuromonadales</taxon>
        <taxon>Geopsychrobacteraceae</taxon>
        <taxon>Malonomonas</taxon>
    </lineage>
</organism>
<feature type="signal peptide" evidence="2">
    <location>
        <begin position="1"/>
        <end position="23"/>
    </location>
</feature>
<protein>
    <submittedName>
        <fullName evidence="3">Iron(III) transport system substrate-binding protein</fullName>
    </submittedName>
</protein>
<evidence type="ECO:0000256" key="1">
    <source>
        <dbReference type="ARBA" id="ARBA00022729"/>
    </source>
</evidence>